<evidence type="ECO:0000259" key="9">
    <source>
        <dbReference type="PROSITE" id="PS50126"/>
    </source>
</evidence>
<dbReference type="InterPro" id="IPR004088">
    <property type="entry name" value="KH_dom_type_1"/>
</dbReference>
<accession>A0A0W8FW00</accession>
<dbReference type="NCBIfam" id="NF008805">
    <property type="entry name" value="PRK11824.1"/>
    <property type="match status" value="1"/>
</dbReference>
<dbReference type="InterPro" id="IPR036345">
    <property type="entry name" value="ExoRNase_PH_dom2_sf"/>
</dbReference>
<feature type="domain" description="S1 motif" evidence="9">
    <location>
        <begin position="621"/>
        <end position="688"/>
    </location>
</feature>
<dbReference type="EC" id="2.7.7.8" evidence="2"/>
<dbReference type="CDD" id="cd02393">
    <property type="entry name" value="KH-I_PNPase"/>
    <property type="match status" value="1"/>
</dbReference>
<dbReference type="GO" id="GO:0006402">
    <property type="term" value="P:mRNA catabolic process"/>
    <property type="evidence" value="ECO:0007669"/>
    <property type="project" value="InterPro"/>
</dbReference>
<dbReference type="Gene3D" id="3.30.230.70">
    <property type="entry name" value="GHMP Kinase, N-terminal domain"/>
    <property type="match status" value="2"/>
</dbReference>
<dbReference type="InterPro" id="IPR012162">
    <property type="entry name" value="PNPase"/>
</dbReference>
<dbReference type="Gene3D" id="3.30.1370.10">
    <property type="entry name" value="K Homology domain, type 1"/>
    <property type="match status" value="1"/>
</dbReference>
<dbReference type="InterPro" id="IPR036456">
    <property type="entry name" value="PNPase_PH_RNA-bd_sf"/>
</dbReference>
<gene>
    <name evidence="10" type="ORF">ASZ90_005126</name>
</gene>
<reference evidence="10" key="1">
    <citation type="journal article" date="2015" name="Proc. Natl. Acad. Sci. U.S.A.">
        <title>Networks of energetic and metabolic interactions define dynamics in microbial communities.</title>
        <authorList>
            <person name="Embree M."/>
            <person name="Liu J.K."/>
            <person name="Al-Bassam M.M."/>
            <person name="Zengler K."/>
        </authorList>
    </citation>
    <scope>NUCLEOTIDE SEQUENCE</scope>
</reference>
<dbReference type="SUPFAM" id="SSF55666">
    <property type="entry name" value="Ribonuclease PH domain 2-like"/>
    <property type="match status" value="2"/>
</dbReference>
<evidence type="ECO:0000256" key="5">
    <source>
        <dbReference type="ARBA" id="ARBA00022695"/>
    </source>
</evidence>
<dbReference type="InterPro" id="IPR003029">
    <property type="entry name" value="S1_domain"/>
</dbReference>
<comment type="caution">
    <text evidence="10">The sequence shown here is derived from an EMBL/GenBank/DDBJ whole genome shotgun (WGS) entry which is preliminary data.</text>
</comment>
<dbReference type="FunFam" id="3.30.230.70:FF:000002">
    <property type="entry name" value="Polyribonucleotide nucleotidyltransferase"/>
    <property type="match status" value="1"/>
</dbReference>
<keyword evidence="5 10" id="KW-0548">Nucleotidyltransferase</keyword>
<dbReference type="Gene3D" id="2.40.50.140">
    <property type="entry name" value="Nucleic acid-binding proteins"/>
    <property type="match status" value="1"/>
</dbReference>
<dbReference type="SUPFAM" id="SSF50249">
    <property type="entry name" value="Nucleic acid-binding proteins"/>
    <property type="match status" value="1"/>
</dbReference>
<dbReference type="GO" id="GO:0000175">
    <property type="term" value="F:3'-5'-RNA exonuclease activity"/>
    <property type="evidence" value="ECO:0007669"/>
    <property type="project" value="TreeGrafter"/>
</dbReference>
<dbReference type="GO" id="GO:0004654">
    <property type="term" value="F:polyribonucleotide nucleotidyltransferase activity"/>
    <property type="evidence" value="ECO:0007669"/>
    <property type="project" value="UniProtKB-EC"/>
</dbReference>
<evidence type="ECO:0000256" key="2">
    <source>
        <dbReference type="ARBA" id="ARBA00012416"/>
    </source>
</evidence>
<dbReference type="Pfam" id="PF00013">
    <property type="entry name" value="KH_1"/>
    <property type="match status" value="1"/>
</dbReference>
<protein>
    <recommendedName>
        <fullName evidence="2">polyribonucleotide nucleotidyltransferase</fullName>
        <ecNumber evidence="2">2.7.7.8</ecNumber>
    </recommendedName>
</protein>
<dbReference type="CDD" id="cd11364">
    <property type="entry name" value="RNase_PH_PNPase_2"/>
    <property type="match status" value="1"/>
</dbReference>
<dbReference type="InterPro" id="IPR020568">
    <property type="entry name" value="Ribosomal_Su5_D2-typ_SF"/>
</dbReference>
<dbReference type="EMBL" id="LNQE01000776">
    <property type="protein sequence ID" value="KUG25056.1"/>
    <property type="molecule type" value="Genomic_DNA"/>
</dbReference>
<keyword evidence="8" id="KW-0694">RNA-binding</keyword>
<dbReference type="GO" id="GO:0046872">
    <property type="term" value="F:metal ion binding"/>
    <property type="evidence" value="ECO:0007669"/>
    <property type="project" value="UniProtKB-KW"/>
</dbReference>
<comment type="similarity">
    <text evidence="1">Belongs to the polyribonucleotide nucleotidyltransferase family.</text>
</comment>
<dbReference type="Pfam" id="PF00575">
    <property type="entry name" value="S1"/>
    <property type="match status" value="1"/>
</dbReference>
<dbReference type="PIRSF" id="PIRSF005499">
    <property type="entry name" value="PNPase"/>
    <property type="match status" value="1"/>
</dbReference>
<organism evidence="10">
    <name type="scientific">hydrocarbon metagenome</name>
    <dbReference type="NCBI Taxonomy" id="938273"/>
    <lineage>
        <taxon>unclassified sequences</taxon>
        <taxon>metagenomes</taxon>
        <taxon>ecological metagenomes</taxon>
    </lineage>
</organism>
<dbReference type="SMART" id="SM00316">
    <property type="entry name" value="S1"/>
    <property type="match status" value="1"/>
</dbReference>
<sequence length="700" mass="77782">MDIIRKEVEIGGKVLSIETGRMAKQADGAVMVRYGDTMVLVTAVASSEAREDIDFFPLSVEYREKAFAAGKFPGGFFKREGRPTEKEVLSSRLIDRPIRPLFPKEFKNETQIIASVYSFDGENDSDVLAAVGASAALHISRIPLLEPIGEVRVGRVDGQLVVNPTMKQVEASDLELTVAGTADSIMMVEGEAKEVSEEDFLNALKFAHEEIKKLVQVQNELRDACGVEKMTVTEKSYADGLEEDVKNLAYDKYAEIVGISLAKEERATKNKEVNESVLDALSEKYPEQEKDIKQILHDIEKELMRKRILDNQPRLDGRSLTDIRQIWIDLGLLPRTHGSALFTRGETQSLMTLTLGTKGDEQIVDGLQEEYKKRFLLHYNFPPFCVGEVGRFMGTGRREIGHGNLAERSLKFILPTEEVFPYIIRLNSDILESNGSSSMATVCSGTLAMMDGGVPIKTMIAGIAMGLVKEGDDYVVLSDILGNEDHLGDMDFKVAGSEKGITAIQMDIKIQGISFEIMEKALRQAKDGRLHILEKMKEVISEPRTGISQFAPTLLFTKINPEKIGSVIGPGGKVIQGIQREYSVDIAIDEDGTVNIAGQDKQKAEAAREYIKKLTQEPEIGKIYDAKVIKIQDYGAFVEFLPNIQGLLHISQLDTKRVDKVDSVIKEGEMIKVKLIKVENGKFSLSRKVLLTEQNEEESK</sequence>
<dbReference type="AlphaFoldDB" id="A0A0W8FW00"/>
<evidence type="ECO:0000256" key="3">
    <source>
        <dbReference type="ARBA" id="ARBA00022490"/>
    </source>
</evidence>
<dbReference type="GO" id="GO:0003723">
    <property type="term" value="F:RNA binding"/>
    <property type="evidence" value="ECO:0007669"/>
    <property type="project" value="UniProtKB-KW"/>
</dbReference>
<dbReference type="CDD" id="cd11363">
    <property type="entry name" value="RNase_PH_PNPase_1"/>
    <property type="match status" value="1"/>
</dbReference>
<dbReference type="InterPro" id="IPR004087">
    <property type="entry name" value="KH_dom"/>
</dbReference>
<keyword evidence="7" id="KW-0460">Magnesium</keyword>
<dbReference type="FunFam" id="3.30.1370.10:FF:000001">
    <property type="entry name" value="Polyribonucleotide nucleotidyltransferase"/>
    <property type="match status" value="1"/>
</dbReference>
<dbReference type="HAMAP" id="MF_01595">
    <property type="entry name" value="PNPase"/>
    <property type="match status" value="1"/>
</dbReference>
<dbReference type="PROSITE" id="PS50126">
    <property type="entry name" value="S1"/>
    <property type="match status" value="1"/>
</dbReference>
<evidence type="ECO:0000256" key="6">
    <source>
        <dbReference type="ARBA" id="ARBA00022723"/>
    </source>
</evidence>
<keyword evidence="3" id="KW-0963">Cytoplasm</keyword>
<dbReference type="PANTHER" id="PTHR11252">
    <property type="entry name" value="POLYRIBONUCLEOTIDE NUCLEOTIDYLTRANSFERASE"/>
    <property type="match status" value="1"/>
</dbReference>
<dbReference type="InterPro" id="IPR001247">
    <property type="entry name" value="ExoRNase_PH_dom1"/>
</dbReference>
<dbReference type="SUPFAM" id="SSF46915">
    <property type="entry name" value="Polynucleotide phosphorylase/guanosine pentaphosphate synthase (PNPase/GPSI), domain 3"/>
    <property type="match status" value="1"/>
</dbReference>
<evidence type="ECO:0000256" key="4">
    <source>
        <dbReference type="ARBA" id="ARBA00022679"/>
    </source>
</evidence>
<dbReference type="InterPro" id="IPR036612">
    <property type="entry name" value="KH_dom_type_1_sf"/>
</dbReference>
<keyword evidence="4 10" id="KW-0808">Transferase</keyword>
<keyword evidence="6" id="KW-0479">Metal-binding</keyword>
<dbReference type="SUPFAM" id="SSF54791">
    <property type="entry name" value="Eukaryotic type KH-domain (KH-domain type I)"/>
    <property type="match status" value="1"/>
</dbReference>
<dbReference type="SMART" id="SM00322">
    <property type="entry name" value="KH"/>
    <property type="match status" value="1"/>
</dbReference>
<dbReference type="InterPro" id="IPR015847">
    <property type="entry name" value="ExoRNase_PH_dom2"/>
</dbReference>
<dbReference type="PANTHER" id="PTHR11252:SF0">
    <property type="entry name" value="POLYRIBONUCLEOTIDE NUCLEOTIDYLTRANSFERASE 1, MITOCHONDRIAL"/>
    <property type="match status" value="1"/>
</dbReference>
<dbReference type="InterPro" id="IPR015848">
    <property type="entry name" value="PNPase_PH_RNA-bd_bac/org-type"/>
</dbReference>
<dbReference type="GO" id="GO:0006396">
    <property type="term" value="P:RNA processing"/>
    <property type="evidence" value="ECO:0007669"/>
    <property type="project" value="InterPro"/>
</dbReference>
<proteinExistence type="inferred from homology"/>
<dbReference type="Pfam" id="PF03725">
    <property type="entry name" value="RNase_PH_C"/>
    <property type="match status" value="1"/>
</dbReference>
<dbReference type="InterPro" id="IPR027408">
    <property type="entry name" value="PNPase/RNase_PH_dom_sf"/>
</dbReference>
<dbReference type="NCBIfam" id="TIGR03591">
    <property type="entry name" value="polynuc_phos"/>
    <property type="match status" value="1"/>
</dbReference>
<evidence type="ECO:0000256" key="8">
    <source>
        <dbReference type="ARBA" id="ARBA00022884"/>
    </source>
</evidence>
<evidence type="ECO:0000256" key="1">
    <source>
        <dbReference type="ARBA" id="ARBA00007404"/>
    </source>
</evidence>
<dbReference type="SUPFAM" id="SSF54211">
    <property type="entry name" value="Ribosomal protein S5 domain 2-like"/>
    <property type="match status" value="2"/>
</dbReference>
<dbReference type="GO" id="GO:0005829">
    <property type="term" value="C:cytosol"/>
    <property type="evidence" value="ECO:0007669"/>
    <property type="project" value="TreeGrafter"/>
</dbReference>
<dbReference type="Pfam" id="PF01138">
    <property type="entry name" value="RNase_PH"/>
    <property type="match status" value="2"/>
</dbReference>
<name>A0A0W8FW00_9ZZZZ</name>
<dbReference type="FunFam" id="3.30.230.70:FF:000001">
    <property type="entry name" value="Polyribonucleotide nucleotidyltransferase"/>
    <property type="match status" value="1"/>
</dbReference>
<dbReference type="PROSITE" id="PS50084">
    <property type="entry name" value="KH_TYPE_1"/>
    <property type="match status" value="1"/>
</dbReference>
<evidence type="ECO:0000313" key="10">
    <source>
        <dbReference type="EMBL" id="KUG25056.1"/>
    </source>
</evidence>
<dbReference type="Pfam" id="PF03726">
    <property type="entry name" value="PNPase"/>
    <property type="match status" value="1"/>
</dbReference>
<dbReference type="InterPro" id="IPR012340">
    <property type="entry name" value="NA-bd_OB-fold"/>
</dbReference>
<evidence type="ECO:0000256" key="7">
    <source>
        <dbReference type="ARBA" id="ARBA00022842"/>
    </source>
</evidence>